<dbReference type="GO" id="GO:0032258">
    <property type="term" value="P:cytoplasm to vacuole targeting by the Cvt pathway"/>
    <property type="evidence" value="ECO:0007669"/>
    <property type="project" value="TreeGrafter"/>
</dbReference>
<dbReference type="EMBL" id="CAKXYY010000002">
    <property type="protein sequence ID" value="CAH2351028.1"/>
    <property type="molecule type" value="Genomic_DNA"/>
</dbReference>
<dbReference type="Proteomes" id="UP000837801">
    <property type="component" value="Unassembled WGS sequence"/>
</dbReference>
<evidence type="ECO:0000259" key="11">
    <source>
        <dbReference type="Pfam" id="PF20671"/>
    </source>
</evidence>
<feature type="compositionally biased region" description="Polar residues" evidence="9">
    <location>
        <begin position="37"/>
        <end position="49"/>
    </location>
</feature>
<comment type="caution">
    <text evidence="12">The sequence shown here is derived from an EMBL/GenBank/DDBJ whole genome shotgun (WGS) entry which is preliminary data.</text>
</comment>
<feature type="domain" description="Conserved oligomeric Golgi complex subunit 3 C-terminal" evidence="11">
    <location>
        <begin position="334"/>
        <end position="663"/>
    </location>
</feature>
<dbReference type="GO" id="GO:0006914">
    <property type="term" value="P:autophagy"/>
    <property type="evidence" value="ECO:0007669"/>
    <property type="project" value="TreeGrafter"/>
</dbReference>
<dbReference type="Pfam" id="PF20671">
    <property type="entry name" value="COG3_C"/>
    <property type="match status" value="1"/>
</dbReference>
<evidence type="ECO:0000256" key="9">
    <source>
        <dbReference type="SAM" id="MobiDB-lite"/>
    </source>
</evidence>
<evidence type="ECO:0000256" key="1">
    <source>
        <dbReference type="ARBA" id="ARBA00004395"/>
    </source>
</evidence>
<evidence type="ECO:0000256" key="2">
    <source>
        <dbReference type="ARBA" id="ARBA00009936"/>
    </source>
</evidence>
<protein>
    <recommendedName>
        <fullName evidence="3">Conserved oligomeric Golgi complex subunit 3</fullName>
    </recommendedName>
    <alternativeName>
        <fullName evidence="8">Component of oligomeric Golgi complex 3</fullName>
    </alternativeName>
</protein>
<sequence length="839" mass="95882">MTRGRSKSIVQKIASDVATHDDKLDELTKDNLEQKQKAANTTYRASSTDSHTRIRSKTTSQVHNSESHIAFSTQSYSSTSSSPSPSPCSSIFDAYPLTQKEYTALSSSYINSNNREIIIPNESIQTIQSLSNDSVLSFQSICKSNLSAVSSLISQTNDIITHLNDLTFKYDYVTRETSDFASKSQALIDKKSTLEEISSELQNNLEIFESFDSITKVLTNTPGINVVKKQSFHQTLFKLDNCLYFISQHENYKEATTYKVRFRQCMTRALTLIRNYLIEDLKLLQKDISSRLVKSLSEKDQIATFSFDLFLYTSFNNHIENGETSNSNQFQDYYNFPNLGFEIYKRINDHPEYLGLYNDCLNQYFKVRSGLLNDYIWNQIDTSLEEKEKNEHQNLVQFTQNNLSFFKKILYKELDLFQKYFVQDALNGNRNTVVGGSVYMELIEWFKSLLEPLYDTLRNKIIREINIGVLCEITTLLQKYYEFEDDNQNSWSGGVINFGELFEPILQDVQARLIFRIQLYIDEKLLKYKAKPEDLNVGNRRRGASLTESSSVSPSKSAVDTSSLNYEFQENHFPAWFLPVGKALTILSSIYQLINSIVFDDLAHYIVHSCIFILKGSAYKLAILHLGELDAKLYLLKNLILLQQQLNTFDIQYVRTETSLDFTSGILNIINNSKARGGGVIEMIKTSVPKVINNMIDAKFEIETELTNTFTEFIKDCVEKVSEPLTSEGNALQASLAFRDKISLEFPKLHHEMRVYLGDDNTNMANDIIISQLMDAIVSQLITKYETWYNGIDTTGDNKSEISEIMEVDTLYGFLSEIVNELGETDDKLIGPVAVSEDD</sequence>
<dbReference type="InterPro" id="IPR048320">
    <property type="entry name" value="COG3_N"/>
</dbReference>
<comment type="subcellular location">
    <subcellularLocation>
        <location evidence="1">Golgi apparatus membrane</location>
        <topology evidence="1">Peripheral membrane protein</topology>
    </subcellularLocation>
</comment>
<evidence type="ECO:0000256" key="8">
    <source>
        <dbReference type="ARBA" id="ARBA00031339"/>
    </source>
</evidence>
<keyword evidence="6" id="KW-0333">Golgi apparatus</keyword>
<evidence type="ECO:0000256" key="4">
    <source>
        <dbReference type="ARBA" id="ARBA00022448"/>
    </source>
</evidence>
<keyword evidence="7" id="KW-0472">Membrane</keyword>
<proteinExistence type="inferred from homology"/>
<evidence type="ECO:0000256" key="3">
    <source>
        <dbReference type="ARBA" id="ARBA00020976"/>
    </source>
</evidence>
<dbReference type="InterPro" id="IPR007265">
    <property type="entry name" value="COG_su3"/>
</dbReference>
<reference evidence="12" key="1">
    <citation type="submission" date="2022-03" db="EMBL/GenBank/DDBJ databases">
        <authorList>
            <person name="Legras J.-L."/>
            <person name="Devillers H."/>
            <person name="Grondin C."/>
        </authorList>
    </citation>
    <scope>NUCLEOTIDE SEQUENCE</scope>
    <source>
        <strain evidence="12">CLIB 1423</strain>
    </source>
</reference>
<dbReference type="AlphaFoldDB" id="A0A9P0QL03"/>
<feature type="region of interest" description="Disordered" evidence="9">
    <location>
        <begin position="33"/>
        <end position="85"/>
    </location>
</feature>
<evidence type="ECO:0000313" key="13">
    <source>
        <dbReference type="Proteomes" id="UP000837801"/>
    </source>
</evidence>
<evidence type="ECO:0000313" key="12">
    <source>
        <dbReference type="EMBL" id="CAH2351028.1"/>
    </source>
</evidence>
<evidence type="ECO:0000256" key="7">
    <source>
        <dbReference type="ARBA" id="ARBA00023136"/>
    </source>
</evidence>
<dbReference type="OrthoDB" id="296793at2759"/>
<feature type="domain" description="Conserved oligomeric Golgi complex subunit 3 N-terminal" evidence="10">
    <location>
        <begin position="142"/>
        <end position="282"/>
    </location>
</feature>
<keyword evidence="13" id="KW-1185">Reference proteome</keyword>
<dbReference type="GO" id="GO:0005801">
    <property type="term" value="C:cis-Golgi network"/>
    <property type="evidence" value="ECO:0007669"/>
    <property type="project" value="InterPro"/>
</dbReference>
<organism evidence="12 13">
    <name type="scientific">[Candida] railenensis</name>
    <dbReference type="NCBI Taxonomy" id="45579"/>
    <lineage>
        <taxon>Eukaryota</taxon>
        <taxon>Fungi</taxon>
        <taxon>Dikarya</taxon>
        <taxon>Ascomycota</taxon>
        <taxon>Saccharomycotina</taxon>
        <taxon>Pichiomycetes</taxon>
        <taxon>Debaryomycetaceae</taxon>
        <taxon>Kurtzmaniella</taxon>
    </lineage>
</organism>
<dbReference type="PANTHER" id="PTHR13302:SF8">
    <property type="entry name" value="CONSERVED OLIGOMERIC GOLGI COMPLEX SUBUNIT 3"/>
    <property type="match status" value="1"/>
</dbReference>
<dbReference type="GO" id="GO:0007030">
    <property type="term" value="P:Golgi organization"/>
    <property type="evidence" value="ECO:0007669"/>
    <property type="project" value="TreeGrafter"/>
</dbReference>
<dbReference type="GO" id="GO:0017119">
    <property type="term" value="C:Golgi transport complex"/>
    <property type="evidence" value="ECO:0007669"/>
    <property type="project" value="TreeGrafter"/>
</dbReference>
<name>A0A9P0QL03_9ASCO</name>
<feature type="compositionally biased region" description="Low complexity" evidence="9">
    <location>
        <begin position="72"/>
        <end position="85"/>
    </location>
</feature>
<keyword evidence="4" id="KW-0813">Transport</keyword>
<dbReference type="GO" id="GO:0006891">
    <property type="term" value="P:intra-Golgi vesicle-mediated transport"/>
    <property type="evidence" value="ECO:0007669"/>
    <property type="project" value="TreeGrafter"/>
</dbReference>
<comment type="similarity">
    <text evidence="2">Belongs to the COG3 family.</text>
</comment>
<keyword evidence="5" id="KW-0653">Protein transport</keyword>
<evidence type="ECO:0000256" key="5">
    <source>
        <dbReference type="ARBA" id="ARBA00022927"/>
    </source>
</evidence>
<accession>A0A9P0QL03</accession>
<dbReference type="Pfam" id="PF04136">
    <property type="entry name" value="COG3_N"/>
    <property type="match status" value="1"/>
</dbReference>
<gene>
    <name evidence="12" type="ORF">CLIB1423_02S10638</name>
</gene>
<dbReference type="PANTHER" id="PTHR13302">
    <property type="entry name" value="CONSERVED OLIGOMERIC GOLGI COMPLEX COMPONENT 3"/>
    <property type="match status" value="1"/>
</dbReference>
<evidence type="ECO:0000259" key="10">
    <source>
        <dbReference type="Pfam" id="PF04136"/>
    </source>
</evidence>
<evidence type="ECO:0000256" key="6">
    <source>
        <dbReference type="ARBA" id="ARBA00023034"/>
    </source>
</evidence>
<dbReference type="GO" id="GO:0000139">
    <property type="term" value="C:Golgi membrane"/>
    <property type="evidence" value="ECO:0007669"/>
    <property type="project" value="UniProtKB-SubCell"/>
</dbReference>
<dbReference type="InterPro" id="IPR048685">
    <property type="entry name" value="COG3_C"/>
</dbReference>